<dbReference type="EMBL" id="LDAU01000090">
    <property type="protein sequence ID" value="KRX06913.1"/>
    <property type="molecule type" value="Genomic_DNA"/>
</dbReference>
<keyword evidence="3" id="KW-1185">Reference proteome</keyword>
<feature type="region of interest" description="Disordered" evidence="1">
    <location>
        <begin position="174"/>
        <end position="196"/>
    </location>
</feature>
<protein>
    <submittedName>
        <fullName evidence="2">Uncharacterized protein</fullName>
    </submittedName>
</protein>
<dbReference type="InParanoid" id="A0A0V0QXM0"/>
<evidence type="ECO:0000313" key="2">
    <source>
        <dbReference type="EMBL" id="KRX06913.1"/>
    </source>
</evidence>
<dbReference type="Proteomes" id="UP000054937">
    <property type="component" value="Unassembled WGS sequence"/>
</dbReference>
<dbReference type="AlphaFoldDB" id="A0A0V0QXM0"/>
<reference evidence="2 3" key="1">
    <citation type="journal article" date="2015" name="Sci. Rep.">
        <title>Genome of the facultative scuticociliatosis pathogen Pseudocohnilembus persalinus provides insight into its virulence through horizontal gene transfer.</title>
        <authorList>
            <person name="Xiong J."/>
            <person name="Wang G."/>
            <person name="Cheng J."/>
            <person name="Tian M."/>
            <person name="Pan X."/>
            <person name="Warren A."/>
            <person name="Jiang C."/>
            <person name="Yuan D."/>
            <person name="Miao W."/>
        </authorList>
    </citation>
    <scope>NUCLEOTIDE SEQUENCE [LARGE SCALE GENOMIC DNA]</scope>
    <source>
        <strain evidence="2">36N120E</strain>
    </source>
</reference>
<feature type="region of interest" description="Disordered" evidence="1">
    <location>
        <begin position="108"/>
        <end position="149"/>
    </location>
</feature>
<accession>A0A0V0QXM0</accession>
<sequence>MQRSISTEQDSLNNLIDLGQNFYQEDIQIFRPFRSSMKENISPRDKQNQIKIQDTFFSGNQDKQSKRKDVLKVKFKNLNNSSSGSDENNINGWSLDSERQFQILEQSYTQKQSKQDKNSEQQSQFESKSKSLTYLQSQTKQQQDEIQQDSQQIKLLLPEKKNYYEELNLKSLQTEQTQISEYQNESEIKNNKRIKA</sequence>
<feature type="compositionally biased region" description="Polar residues" evidence="1">
    <location>
        <begin position="174"/>
        <end position="185"/>
    </location>
</feature>
<organism evidence="2 3">
    <name type="scientific">Pseudocohnilembus persalinus</name>
    <name type="common">Ciliate</name>
    <dbReference type="NCBI Taxonomy" id="266149"/>
    <lineage>
        <taxon>Eukaryota</taxon>
        <taxon>Sar</taxon>
        <taxon>Alveolata</taxon>
        <taxon>Ciliophora</taxon>
        <taxon>Intramacronucleata</taxon>
        <taxon>Oligohymenophorea</taxon>
        <taxon>Scuticociliatia</taxon>
        <taxon>Philasterida</taxon>
        <taxon>Pseudocohnilembidae</taxon>
        <taxon>Pseudocohnilembus</taxon>
    </lineage>
</organism>
<gene>
    <name evidence="2" type="ORF">PPERSA_07076</name>
</gene>
<feature type="region of interest" description="Disordered" evidence="1">
    <location>
        <begin position="38"/>
        <end position="63"/>
    </location>
</feature>
<evidence type="ECO:0000256" key="1">
    <source>
        <dbReference type="SAM" id="MobiDB-lite"/>
    </source>
</evidence>
<evidence type="ECO:0000313" key="3">
    <source>
        <dbReference type="Proteomes" id="UP000054937"/>
    </source>
</evidence>
<name>A0A0V0QXM0_PSEPJ</name>
<feature type="compositionally biased region" description="Polar residues" evidence="1">
    <location>
        <begin position="49"/>
        <end position="62"/>
    </location>
</feature>
<comment type="caution">
    <text evidence="2">The sequence shown here is derived from an EMBL/GenBank/DDBJ whole genome shotgun (WGS) entry which is preliminary data.</text>
</comment>
<feature type="compositionally biased region" description="Low complexity" evidence="1">
    <location>
        <begin position="136"/>
        <end position="149"/>
    </location>
</feature>
<proteinExistence type="predicted"/>